<gene>
    <name evidence="1" type="ORF">PLEPLA_LOCUS43415</name>
</gene>
<dbReference type="Pfam" id="PF23562">
    <property type="entry name" value="AMP-binding_C_3"/>
    <property type="match status" value="1"/>
</dbReference>
<protein>
    <submittedName>
        <fullName evidence="1">Uncharacterized protein</fullName>
    </submittedName>
</protein>
<proteinExistence type="predicted"/>
<name>A0A9N7VTV4_PLEPL</name>
<accession>A0A9N7VTV4</accession>
<dbReference type="EMBL" id="CADEAL010004264">
    <property type="protein sequence ID" value="CAB1455634.1"/>
    <property type="molecule type" value="Genomic_DNA"/>
</dbReference>
<reference evidence="1" key="1">
    <citation type="submission" date="2020-03" db="EMBL/GenBank/DDBJ databases">
        <authorList>
            <person name="Weist P."/>
        </authorList>
    </citation>
    <scope>NUCLEOTIDE SEQUENCE</scope>
</reference>
<sequence length="138" mass="15186">MLIGDKKKFLSMLITIKCQVNADTGDPEDELSSEALEFCGSLGSNATRVSEVAGGRDRAIHNAIQEGINRVNEKAPSNAQRVQKWIILDRDFSVPGGELGPTMKLKRPVVVKMYKEQIENFYKELASPTSPDNAVPPK</sequence>
<evidence type="ECO:0000313" key="2">
    <source>
        <dbReference type="Proteomes" id="UP001153269"/>
    </source>
</evidence>
<dbReference type="AlphaFoldDB" id="A0A9N7VTV4"/>
<organism evidence="1 2">
    <name type="scientific">Pleuronectes platessa</name>
    <name type="common">European plaice</name>
    <dbReference type="NCBI Taxonomy" id="8262"/>
    <lineage>
        <taxon>Eukaryota</taxon>
        <taxon>Metazoa</taxon>
        <taxon>Chordata</taxon>
        <taxon>Craniata</taxon>
        <taxon>Vertebrata</taxon>
        <taxon>Euteleostomi</taxon>
        <taxon>Actinopterygii</taxon>
        <taxon>Neopterygii</taxon>
        <taxon>Teleostei</taxon>
        <taxon>Neoteleostei</taxon>
        <taxon>Acanthomorphata</taxon>
        <taxon>Carangaria</taxon>
        <taxon>Pleuronectiformes</taxon>
        <taxon>Pleuronectoidei</taxon>
        <taxon>Pleuronectidae</taxon>
        <taxon>Pleuronectes</taxon>
    </lineage>
</organism>
<evidence type="ECO:0000313" key="1">
    <source>
        <dbReference type="EMBL" id="CAB1455634.1"/>
    </source>
</evidence>
<keyword evidence="2" id="KW-1185">Reference proteome</keyword>
<dbReference type="Proteomes" id="UP001153269">
    <property type="component" value="Unassembled WGS sequence"/>
</dbReference>
<comment type="caution">
    <text evidence="1">The sequence shown here is derived from an EMBL/GenBank/DDBJ whole genome shotgun (WGS) entry which is preliminary data.</text>
</comment>